<dbReference type="EMBL" id="GEFH01004596">
    <property type="protein sequence ID" value="JAP63985.1"/>
    <property type="molecule type" value="mRNA"/>
</dbReference>
<feature type="region of interest" description="Disordered" evidence="4">
    <location>
        <begin position="206"/>
        <end position="262"/>
    </location>
</feature>
<organism evidence="5">
    <name type="scientific">Hyalomma excavatum</name>
    <dbReference type="NCBI Taxonomy" id="257692"/>
    <lineage>
        <taxon>Eukaryota</taxon>
        <taxon>Metazoa</taxon>
        <taxon>Ecdysozoa</taxon>
        <taxon>Arthropoda</taxon>
        <taxon>Chelicerata</taxon>
        <taxon>Arachnida</taxon>
        <taxon>Acari</taxon>
        <taxon>Parasitiformes</taxon>
        <taxon>Ixodida</taxon>
        <taxon>Ixodoidea</taxon>
        <taxon>Ixodidae</taxon>
        <taxon>Hyalomminae</taxon>
        <taxon>Hyalomma</taxon>
    </lineage>
</organism>
<accession>A0A131XCX0</accession>
<keyword evidence="3" id="KW-0539">Nucleus</keyword>
<dbReference type="InterPro" id="IPR016024">
    <property type="entry name" value="ARM-type_fold"/>
</dbReference>
<dbReference type="Pfam" id="PF04931">
    <property type="entry name" value="DNA_pol_phi"/>
    <property type="match status" value="1"/>
</dbReference>
<comment type="subcellular location">
    <subcellularLocation>
        <location evidence="1">Nucleus</location>
    </subcellularLocation>
</comment>
<evidence type="ECO:0000256" key="4">
    <source>
        <dbReference type="SAM" id="MobiDB-lite"/>
    </source>
</evidence>
<feature type="region of interest" description="Disordered" evidence="4">
    <location>
        <begin position="613"/>
        <end position="645"/>
    </location>
</feature>
<evidence type="ECO:0000256" key="1">
    <source>
        <dbReference type="ARBA" id="ARBA00004123"/>
    </source>
</evidence>
<evidence type="ECO:0000256" key="2">
    <source>
        <dbReference type="ARBA" id="ARBA00006809"/>
    </source>
</evidence>
<sequence>MAADVDFRTSIVHFLLDAYMARVSSKDSLQGEAVRKLFQSAVLKSIVPLKKTQLTEFVDFLRSLLLRIKASVGDGASVDVKKCLKKTKHTLEKIDSATSLDENVTTAFKVLLLYLTILTALGISDDPSSLQEVCSSARGLLSETSEAEEELKAKWVQLVVDLALSMLSMQSLHVRAIATAAFALLHGQLSDEALSLLLDVFSPKKSGYKEEEEQEDSDAAAADDDDEMDDGDAEGGEESESEESDEDSDVEGEENSDPDEELRSRLRAALGSAAADDEDSGAEEVVPTDDQMFELDGAIAEAFRGRLRPANKEKSKERTVSIHFQTRCLNLLNGYAKSGVAPLHHLVQIAATLVKASSSSALRGSHEVLNVISETLHVIGSMRKFGTILDVRSDIESLASTVMEQVNLVSHVGMKNSLSSLCTFLVRCHKKICSELALKKVDKHWYMPLYMKTLDSYLDENSHISPQLFVKLMEAYPEHCLDFIEHLVPRATDCAERNYKRLHILGLLVAALRIVQVDASSKEKLASALEALSELSIKLMTDMAEKEPKQHLLVELCDLLLLVAKQCTNIGMECPIRGNSRLEQSLTSLRNTKMSKRKPLKVKLGALLRGIHTSSVTTSAKPAKSKRKSNGLNGDATPKKHARKS</sequence>
<reference evidence="5" key="1">
    <citation type="journal article" date="2017" name="Ticks Tick Borne Dis.">
        <title>An insight into the sialome of Hyalomma excavatum.</title>
        <authorList>
            <person name="Ribeiro J.M."/>
            <person name="Slovak M."/>
            <person name="Francischetti I.M."/>
        </authorList>
    </citation>
    <scope>NUCLEOTIDE SEQUENCE</scope>
    <source>
        <strain evidence="5">Samish</strain>
        <tissue evidence="5">Salivary glands</tissue>
    </source>
</reference>
<feature type="compositionally biased region" description="Acidic residues" evidence="4">
    <location>
        <begin position="210"/>
        <end position="260"/>
    </location>
</feature>
<proteinExistence type="evidence at transcript level"/>
<name>A0A131XCX0_9ACAR</name>
<protein>
    <submittedName>
        <fullName evidence="5">Putative dna polymerase v dna polymerase v</fullName>
    </submittedName>
</protein>
<evidence type="ECO:0000256" key="3">
    <source>
        <dbReference type="ARBA" id="ARBA00023242"/>
    </source>
</evidence>
<dbReference type="AlphaFoldDB" id="A0A131XCX0"/>
<dbReference type="SUPFAM" id="SSF48371">
    <property type="entry name" value="ARM repeat"/>
    <property type="match status" value="1"/>
</dbReference>
<comment type="similarity">
    <text evidence="2">Belongs to the MYBBP1A family.</text>
</comment>
<evidence type="ECO:0000313" key="5">
    <source>
        <dbReference type="EMBL" id="JAP63985.1"/>
    </source>
</evidence>
<dbReference type="GO" id="GO:0043565">
    <property type="term" value="F:sequence-specific DNA binding"/>
    <property type="evidence" value="ECO:0007669"/>
    <property type="project" value="TreeGrafter"/>
</dbReference>
<dbReference type="PANTHER" id="PTHR13213">
    <property type="entry name" value="MYB-BINDING PROTEIN 1A FAMILY MEMBER"/>
    <property type="match status" value="1"/>
</dbReference>
<dbReference type="PANTHER" id="PTHR13213:SF2">
    <property type="entry name" value="MYB-BINDING PROTEIN 1A"/>
    <property type="match status" value="1"/>
</dbReference>
<dbReference type="GO" id="GO:0003723">
    <property type="term" value="F:RNA binding"/>
    <property type="evidence" value="ECO:0007669"/>
    <property type="project" value="TreeGrafter"/>
</dbReference>
<dbReference type="GO" id="GO:0005730">
    <property type="term" value="C:nucleolus"/>
    <property type="evidence" value="ECO:0007669"/>
    <property type="project" value="InterPro"/>
</dbReference>
<dbReference type="InterPro" id="IPR007015">
    <property type="entry name" value="DNA_pol_V/MYBBP1A"/>
</dbReference>
<dbReference type="GO" id="GO:0003714">
    <property type="term" value="F:transcription corepressor activity"/>
    <property type="evidence" value="ECO:0007669"/>
    <property type="project" value="TreeGrafter"/>
</dbReference>